<reference evidence="2" key="1">
    <citation type="submission" date="2017-12" db="EMBL/GenBank/DDBJ databases">
        <title>FDA dAtabase for Regulatory Grade micrObial Sequences (FDA-ARGOS): Supporting development and validation of Infectious Disease Dx tests.</title>
        <authorList>
            <person name="Campos J."/>
            <person name="Goldberg B."/>
            <person name="Tallon L."/>
            <person name="Sadzewicz L."/>
            <person name="Sengamalay N."/>
            <person name="Ott S."/>
            <person name="Godinez A."/>
            <person name="Nagaraj S."/>
            <person name="Vyas G."/>
            <person name="Aluvathingal J."/>
            <person name="Nadendla S."/>
            <person name="Geyer C."/>
            <person name="Nandy P."/>
            <person name="Hobson J."/>
            <person name="Sichtig H."/>
        </authorList>
    </citation>
    <scope>NUCLEOTIDE SEQUENCE</scope>
    <source>
        <strain evidence="2">FDAARGOS_252</strain>
    </source>
</reference>
<dbReference type="PANTHER" id="PTHR36919">
    <property type="entry name" value="BLR1215 PROTEIN"/>
    <property type="match status" value="1"/>
</dbReference>
<dbReference type="KEGG" id="pye:A6J80_06325"/>
<evidence type="ECO:0000313" key="3">
    <source>
        <dbReference type="Proteomes" id="UP000191257"/>
    </source>
</evidence>
<dbReference type="InterPro" id="IPR019223">
    <property type="entry name" value="DUF2147"/>
</dbReference>
<feature type="domain" description="DUF2147" evidence="1">
    <location>
        <begin position="26"/>
        <end position="126"/>
    </location>
</feature>
<keyword evidence="3" id="KW-1185">Reference proteome</keyword>
<name>A0A1V0GQB8_9RHOB</name>
<dbReference type="STRING" id="147645.A6J80_06325"/>
<dbReference type="Proteomes" id="UP000191257">
    <property type="component" value="Chromosome"/>
</dbReference>
<dbReference type="PANTHER" id="PTHR36919:SF3">
    <property type="entry name" value="BLL5882 PROTEIN"/>
    <property type="match status" value="1"/>
</dbReference>
<dbReference type="AlphaFoldDB" id="A0A1V0GQB8"/>
<dbReference type="EMBL" id="CP020442">
    <property type="protein sequence ID" value="ARC36046.1"/>
    <property type="molecule type" value="Genomic_DNA"/>
</dbReference>
<protein>
    <submittedName>
        <fullName evidence="2">DUF2147 domain-containing protein</fullName>
    </submittedName>
</protein>
<dbReference type="RefSeq" id="WP_080620870.1">
    <property type="nucleotide sequence ID" value="NZ_CAUQGX010000044.1"/>
</dbReference>
<dbReference type="Gene3D" id="2.40.128.520">
    <property type="match status" value="1"/>
</dbReference>
<dbReference type="Pfam" id="PF09917">
    <property type="entry name" value="DUF2147"/>
    <property type="match status" value="1"/>
</dbReference>
<evidence type="ECO:0000259" key="1">
    <source>
        <dbReference type="Pfam" id="PF09917"/>
    </source>
</evidence>
<accession>A0A1V0GQB8</accession>
<sequence length="128" mass="13435">MKSLAMAALLALAAGAAGAQGISGIFQTQANDEGNFGTVQFYDCGGRYCGKLLKSYDRAGKEIASPHAGKNIVANMTDDGGGSFSGGTIWDPGANKTYKSKMTLEGKVLKVSGCISVFCRTQTWKRLK</sequence>
<proteinExistence type="predicted"/>
<dbReference type="eggNOG" id="COG4731">
    <property type="taxonomic scope" value="Bacteria"/>
</dbReference>
<gene>
    <name evidence="2" type="ORF">A6J80_06325</name>
</gene>
<evidence type="ECO:0000313" key="2">
    <source>
        <dbReference type="EMBL" id="ARC36046.1"/>
    </source>
</evidence>
<organism evidence="2 3">
    <name type="scientific">Paracoccus yeei</name>
    <dbReference type="NCBI Taxonomy" id="147645"/>
    <lineage>
        <taxon>Bacteria</taxon>
        <taxon>Pseudomonadati</taxon>
        <taxon>Pseudomonadota</taxon>
        <taxon>Alphaproteobacteria</taxon>
        <taxon>Rhodobacterales</taxon>
        <taxon>Paracoccaceae</taxon>
        <taxon>Paracoccus</taxon>
    </lineage>
</organism>